<dbReference type="EMBL" id="PVMZ01000020">
    <property type="protein sequence ID" value="PRX16295.1"/>
    <property type="molecule type" value="Genomic_DNA"/>
</dbReference>
<dbReference type="AlphaFoldDB" id="A0A2T0K162"/>
<reference evidence="2 3" key="1">
    <citation type="submission" date="2018-03" db="EMBL/GenBank/DDBJ databases">
        <title>Genomic Encyclopedia of Archaeal and Bacterial Type Strains, Phase II (KMG-II): from individual species to whole genera.</title>
        <authorList>
            <person name="Goeker M."/>
        </authorList>
    </citation>
    <scope>NUCLEOTIDE SEQUENCE [LARGE SCALE GENOMIC DNA]</scope>
    <source>
        <strain evidence="2 3">DSM 43146</strain>
    </source>
</reference>
<dbReference type="OrthoDB" id="3298358at2"/>
<organism evidence="2 3">
    <name type="scientific">Actinoplanes italicus</name>
    <dbReference type="NCBI Taxonomy" id="113567"/>
    <lineage>
        <taxon>Bacteria</taxon>
        <taxon>Bacillati</taxon>
        <taxon>Actinomycetota</taxon>
        <taxon>Actinomycetes</taxon>
        <taxon>Micromonosporales</taxon>
        <taxon>Micromonosporaceae</taxon>
        <taxon>Actinoplanes</taxon>
    </lineage>
</organism>
<gene>
    <name evidence="2" type="ORF">CLV67_120110</name>
</gene>
<dbReference type="Proteomes" id="UP000239415">
    <property type="component" value="Unassembled WGS sequence"/>
</dbReference>
<keyword evidence="3" id="KW-1185">Reference proteome</keyword>
<dbReference type="RefSeq" id="WP_106327300.1">
    <property type="nucleotide sequence ID" value="NZ_BOMO01000135.1"/>
</dbReference>
<feature type="compositionally biased region" description="Basic and acidic residues" evidence="1">
    <location>
        <begin position="98"/>
        <end position="107"/>
    </location>
</feature>
<name>A0A2T0K162_9ACTN</name>
<evidence type="ECO:0000256" key="1">
    <source>
        <dbReference type="SAM" id="MobiDB-lite"/>
    </source>
</evidence>
<sequence length="165" mass="17297">MTGISSVSASTGQYSYLRSPVAAQRRENLMSRVADTLGMTVDDLRSRLDDGHSLNELATARGVPHEDLILAIRAGLSAGDPEAFAARRGTPPPAPPAREPRGENAGLRDEVKLRGVSRLLGMDGESVTTAATGAAALVTLMQDKGIDLYALRGVLTSGDLIDVTV</sequence>
<protein>
    <submittedName>
        <fullName evidence="2">Uncharacterized protein</fullName>
    </submittedName>
</protein>
<evidence type="ECO:0000313" key="2">
    <source>
        <dbReference type="EMBL" id="PRX16295.1"/>
    </source>
</evidence>
<comment type="caution">
    <text evidence="2">The sequence shown here is derived from an EMBL/GenBank/DDBJ whole genome shotgun (WGS) entry which is preliminary data.</text>
</comment>
<evidence type="ECO:0000313" key="3">
    <source>
        <dbReference type="Proteomes" id="UP000239415"/>
    </source>
</evidence>
<proteinExistence type="predicted"/>
<feature type="region of interest" description="Disordered" evidence="1">
    <location>
        <begin position="82"/>
        <end position="107"/>
    </location>
</feature>
<accession>A0A2T0K162</accession>